<accession>A0A6J5QD25</accession>
<keyword evidence="1" id="KW-1133">Transmembrane helix</keyword>
<evidence type="ECO:0000256" key="1">
    <source>
        <dbReference type="SAM" id="Phobius"/>
    </source>
</evidence>
<protein>
    <submittedName>
        <fullName evidence="2">Uncharacterized protein</fullName>
    </submittedName>
</protein>
<proteinExistence type="predicted"/>
<organism evidence="2">
    <name type="scientific">uncultured Caudovirales phage</name>
    <dbReference type="NCBI Taxonomy" id="2100421"/>
    <lineage>
        <taxon>Viruses</taxon>
        <taxon>Duplodnaviria</taxon>
        <taxon>Heunggongvirae</taxon>
        <taxon>Uroviricota</taxon>
        <taxon>Caudoviricetes</taxon>
        <taxon>Peduoviridae</taxon>
        <taxon>Maltschvirus</taxon>
        <taxon>Maltschvirus maltsch</taxon>
    </lineage>
</organism>
<keyword evidence="1" id="KW-0812">Transmembrane</keyword>
<name>A0A6J5QD25_9CAUD</name>
<evidence type="ECO:0000313" key="2">
    <source>
        <dbReference type="EMBL" id="CAB4180297.1"/>
    </source>
</evidence>
<gene>
    <name evidence="2" type="ORF">UFOVP1041_17</name>
</gene>
<reference evidence="2" key="1">
    <citation type="submission" date="2020-05" db="EMBL/GenBank/DDBJ databases">
        <authorList>
            <person name="Chiriac C."/>
            <person name="Salcher M."/>
            <person name="Ghai R."/>
            <person name="Kavagutti S V."/>
        </authorList>
    </citation>
    <scope>NUCLEOTIDE SEQUENCE</scope>
</reference>
<feature type="transmembrane region" description="Helical" evidence="1">
    <location>
        <begin position="6"/>
        <end position="28"/>
    </location>
</feature>
<keyword evidence="1" id="KW-0472">Membrane</keyword>
<sequence length="63" mass="6957">MNSLDLLIGLAACGMGFMFMVIGYSIGFKHGHGEGFVRGRNAGRHMSIAKRTWLENNSDKELI</sequence>
<dbReference type="EMBL" id="LR796990">
    <property type="protein sequence ID" value="CAB4180297.1"/>
    <property type="molecule type" value="Genomic_DNA"/>
</dbReference>